<name>A0A9D4DIZ9_DREPO</name>
<dbReference type="Gene3D" id="3.10.490.20">
    <property type="match status" value="1"/>
</dbReference>
<dbReference type="PANTHER" id="PTHR46961">
    <property type="entry name" value="DYNEIN HEAVY CHAIN 1, AXONEMAL-LIKE PROTEIN"/>
    <property type="match status" value="1"/>
</dbReference>
<dbReference type="GO" id="GO:0051959">
    <property type="term" value="F:dynein light intermediate chain binding"/>
    <property type="evidence" value="ECO:0007669"/>
    <property type="project" value="InterPro"/>
</dbReference>
<evidence type="ECO:0000259" key="1">
    <source>
        <dbReference type="Pfam" id="PF18199"/>
    </source>
</evidence>
<proteinExistence type="predicted"/>
<feature type="domain" description="Dynein heavy chain C-terminal" evidence="1">
    <location>
        <begin position="51"/>
        <end position="99"/>
    </location>
</feature>
<dbReference type="GO" id="GO:0030286">
    <property type="term" value="C:dynein complex"/>
    <property type="evidence" value="ECO:0007669"/>
    <property type="project" value="InterPro"/>
</dbReference>
<evidence type="ECO:0000313" key="3">
    <source>
        <dbReference type="Proteomes" id="UP000828390"/>
    </source>
</evidence>
<feature type="domain" description="Dynein heavy chain C-terminal" evidence="1">
    <location>
        <begin position="2"/>
        <end position="40"/>
    </location>
</feature>
<protein>
    <recommendedName>
        <fullName evidence="1">Dynein heavy chain C-terminal domain-containing protein</fullName>
    </recommendedName>
</protein>
<dbReference type="AlphaFoldDB" id="A0A9D4DIZ9"/>
<accession>A0A9D4DIZ9</accession>
<comment type="caution">
    <text evidence="2">The sequence shown here is derived from an EMBL/GenBank/DDBJ whole genome shotgun (WGS) entry which is preliminary data.</text>
</comment>
<reference evidence="2" key="1">
    <citation type="journal article" date="2019" name="bioRxiv">
        <title>The Genome of the Zebra Mussel, Dreissena polymorpha: A Resource for Invasive Species Research.</title>
        <authorList>
            <person name="McCartney M.A."/>
            <person name="Auch B."/>
            <person name="Kono T."/>
            <person name="Mallez S."/>
            <person name="Zhang Y."/>
            <person name="Obille A."/>
            <person name="Becker A."/>
            <person name="Abrahante J.E."/>
            <person name="Garbe J."/>
            <person name="Badalamenti J.P."/>
            <person name="Herman A."/>
            <person name="Mangelson H."/>
            <person name="Liachko I."/>
            <person name="Sullivan S."/>
            <person name="Sone E.D."/>
            <person name="Koren S."/>
            <person name="Silverstein K.A.T."/>
            <person name="Beckman K.B."/>
            <person name="Gohl D.M."/>
        </authorList>
    </citation>
    <scope>NUCLEOTIDE SEQUENCE</scope>
    <source>
        <strain evidence="2">Duluth1</strain>
        <tissue evidence="2">Whole animal</tissue>
    </source>
</reference>
<gene>
    <name evidence="2" type="ORF">DPMN_184667</name>
</gene>
<dbReference type="GO" id="GO:0045505">
    <property type="term" value="F:dynein intermediate chain binding"/>
    <property type="evidence" value="ECO:0007669"/>
    <property type="project" value="InterPro"/>
</dbReference>
<dbReference type="Pfam" id="PF18199">
    <property type="entry name" value="Dynein_C"/>
    <property type="match status" value="2"/>
</dbReference>
<dbReference type="InterPro" id="IPR041228">
    <property type="entry name" value="Dynein_C"/>
</dbReference>
<dbReference type="EMBL" id="JAIWYP010000010">
    <property type="protein sequence ID" value="KAH3750149.1"/>
    <property type="molecule type" value="Genomic_DNA"/>
</dbReference>
<keyword evidence="3" id="KW-1185">Reference proteome</keyword>
<dbReference type="PANTHER" id="PTHR46961:SF8">
    <property type="entry name" value="DYNEIN AXONEMAL HEAVY CHAIN 7"/>
    <property type="match status" value="1"/>
</dbReference>
<dbReference type="InterPro" id="IPR043160">
    <property type="entry name" value="Dynein_C_barrel"/>
</dbReference>
<organism evidence="2 3">
    <name type="scientific">Dreissena polymorpha</name>
    <name type="common">Zebra mussel</name>
    <name type="synonym">Mytilus polymorpha</name>
    <dbReference type="NCBI Taxonomy" id="45954"/>
    <lineage>
        <taxon>Eukaryota</taxon>
        <taxon>Metazoa</taxon>
        <taxon>Spiralia</taxon>
        <taxon>Lophotrochozoa</taxon>
        <taxon>Mollusca</taxon>
        <taxon>Bivalvia</taxon>
        <taxon>Autobranchia</taxon>
        <taxon>Heteroconchia</taxon>
        <taxon>Euheterodonta</taxon>
        <taxon>Imparidentia</taxon>
        <taxon>Neoheterodontei</taxon>
        <taxon>Myida</taxon>
        <taxon>Dreissenoidea</taxon>
        <taxon>Dreissenidae</taxon>
        <taxon>Dreissena</taxon>
    </lineage>
</organism>
<reference evidence="2" key="2">
    <citation type="submission" date="2020-11" db="EMBL/GenBank/DDBJ databases">
        <authorList>
            <person name="McCartney M.A."/>
            <person name="Auch B."/>
            <person name="Kono T."/>
            <person name="Mallez S."/>
            <person name="Becker A."/>
            <person name="Gohl D.M."/>
            <person name="Silverstein K.A.T."/>
            <person name="Koren S."/>
            <person name="Bechman K.B."/>
            <person name="Herman A."/>
            <person name="Abrahante J.E."/>
            <person name="Garbe J."/>
        </authorList>
    </citation>
    <scope>NUCLEOTIDE SEQUENCE</scope>
    <source>
        <strain evidence="2">Duluth1</strain>
        <tissue evidence="2">Whole animal</tissue>
    </source>
</reference>
<sequence length="103" mass="11771">MSADLENGKPPVMWMKRSYPSRKPLGSYVTDFLARLAFLQLNGNSFQYFSVYHIPVYKTSERRGVLSTTGHSTNYVIGMLIPTDKPEDHWVQRGVAMLCQLDN</sequence>
<dbReference type="InterPro" id="IPR026983">
    <property type="entry name" value="DHC"/>
</dbReference>
<dbReference type="Proteomes" id="UP000828390">
    <property type="component" value="Unassembled WGS sequence"/>
</dbReference>
<evidence type="ECO:0000313" key="2">
    <source>
        <dbReference type="EMBL" id="KAH3750149.1"/>
    </source>
</evidence>
<dbReference type="GO" id="GO:0007018">
    <property type="term" value="P:microtubule-based movement"/>
    <property type="evidence" value="ECO:0007669"/>
    <property type="project" value="InterPro"/>
</dbReference>